<organism evidence="2">
    <name type="scientific">marine metagenome</name>
    <dbReference type="NCBI Taxonomy" id="408172"/>
    <lineage>
        <taxon>unclassified sequences</taxon>
        <taxon>metagenomes</taxon>
        <taxon>ecological metagenomes</taxon>
    </lineage>
</organism>
<dbReference type="EMBL" id="UINC01048567">
    <property type="protein sequence ID" value="SVB59249.1"/>
    <property type="molecule type" value="Genomic_DNA"/>
</dbReference>
<name>A0A382F9A3_9ZZZZ</name>
<proteinExistence type="predicted"/>
<dbReference type="Gene3D" id="3.40.630.100">
    <property type="entry name" value="Poly-gamma-glutamate hydrolase, zinc-binding motif"/>
    <property type="match status" value="1"/>
</dbReference>
<evidence type="ECO:0000313" key="2">
    <source>
        <dbReference type="EMBL" id="SVB59249.1"/>
    </source>
</evidence>
<dbReference type="AlphaFoldDB" id="A0A382F9A3"/>
<dbReference type="InterPro" id="IPR008585">
    <property type="entry name" value="Gamma_PGA_hydro"/>
</dbReference>
<feature type="non-terminal residue" evidence="2">
    <location>
        <position position="1"/>
    </location>
</feature>
<gene>
    <name evidence="2" type="ORF">METZ01_LOCUS212103</name>
</gene>
<reference evidence="2" key="1">
    <citation type="submission" date="2018-05" db="EMBL/GenBank/DDBJ databases">
        <authorList>
            <person name="Lanie J.A."/>
            <person name="Ng W.-L."/>
            <person name="Kazmierczak K.M."/>
            <person name="Andrzejewski T.M."/>
            <person name="Davidsen T.M."/>
            <person name="Wayne K.J."/>
            <person name="Tettelin H."/>
            <person name="Glass J.I."/>
            <person name="Rusch D."/>
            <person name="Podicherti R."/>
            <person name="Tsui H.-C.T."/>
            <person name="Winkler M.E."/>
        </authorList>
    </citation>
    <scope>NUCLEOTIDE SEQUENCE</scope>
</reference>
<evidence type="ECO:0008006" key="3">
    <source>
        <dbReference type="Google" id="ProtNLM"/>
    </source>
</evidence>
<evidence type="ECO:0000256" key="1">
    <source>
        <dbReference type="SAM" id="MobiDB-lite"/>
    </source>
</evidence>
<accession>A0A382F9A3</accession>
<protein>
    <recommendedName>
        <fullName evidence="3">Replication protein</fullName>
    </recommendedName>
</protein>
<sequence length="175" mass="19192">VVEEVELRSGTGVCALHGGGLERATEVVAREVADRVDGSLYSVVQPDGCRRHLPSTRFVSGVSAGLDAFMDRVDSVLSIHGYGRHDDFWAVLVGGADRATAHHVAGHLREVLPEEYRVVDDVEAMPRSLRGLHPDNPVNRVPGGGVQVELPPSIRWNRDHRDWSDRDDTPRAAHL</sequence>
<dbReference type="InterPro" id="IPR038128">
    <property type="entry name" value="Gamma_PGA_hydro_sf"/>
</dbReference>
<feature type="region of interest" description="Disordered" evidence="1">
    <location>
        <begin position="128"/>
        <end position="147"/>
    </location>
</feature>
<feature type="non-terminal residue" evidence="2">
    <location>
        <position position="175"/>
    </location>
</feature>
<dbReference type="Pfam" id="PF05908">
    <property type="entry name" value="Gamma_PGA_hydro"/>
    <property type="match status" value="1"/>
</dbReference>